<dbReference type="NCBIfam" id="TIGR03709">
    <property type="entry name" value="PPK2_rel_1"/>
    <property type="match status" value="1"/>
</dbReference>
<keyword evidence="3 6" id="KW-0418">Kinase</keyword>
<proteinExistence type="inferred from homology"/>
<evidence type="ECO:0000256" key="3">
    <source>
        <dbReference type="ARBA" id="ARBA00022777"/>
    </source>
</evidence>
<dbReference type="EMBL" id="JABBGH010000001">
    <property type="protein sequence ID" value="NML64024.1"/>
    <property type="molecule type" value="Genomic_DNA"/>
</dbReference>
<dbReference type="GO" id="GO:0008976">
    <property type="term" value="F:polyphosphate kinase activity"/>
    <property type="evidence" value="ECO:0007669"/>
    <property type="project" value="InterPro"/>
</dbReference>
<protein>
    <submittedName>
        <fullName evidence="6">Polyphosphate kinase 2 family protein</fullName>
    </submittedName>
</protein>
<keyword evidence="2" id="KW-0808">Transferase</keyword>
<sequence length="277" mass="31518">MASSHSAADASVAPAATLVRPGQPLRLADIDPAPSVQHKKKLKKRTHELHKQLSDYQEKLYAEHRRSLLLVFQAIDTGGKDGTIRVLLTGVNPAGVEVAAFKRPSEEELNHDFLWRIHQRTPGRGHIGVFNRSHYEDVLVTRVHGQIEPYVWQQRYQDINNFEQLLTRNGTRVLKFFLHISKDEQARRLQARLDNPKKRWKFEPGDLKERQLWDSYQVAFQEALTATSTPDAPWYVVPANDKKLRDLLIAEIVVAALAQMNPQAPSADFDVAAQVVE</sequence>
<evidence type="ECO:0000256" key="4">
    <source>
        <dbReference type="SAM" id="MobiDB-lite"/>
    </source>
</evidence>
<name>A0A7Y0AB04_9BACT</name>
<evidence type="ECO:0000313" key="7">
    <source>
        <dbReference type="Proteomes" id="UP000559626"/>
    </source>
</evidence>
<dbReference type="PANTHER" id="PTHR34383:SF3">
    <property type="entry name" value="POLYPHOSPHATE:AMP PHOSPHOTRANSFERASE"/>
    <property type="match status" value="1"/>
</dbReference>
<dbReference type="InterPro" id="IPR027417">
    <property type="entry name" value="P-loop_NTPase"/>
</dbReference>
<feature type="compositionally biased region" description="Basic residues" evidence="4">
    <location>
        <begin position="37"/>
        <end position="48"/>
    </location>
</feature>
<evidence type="ECO:0000259" key="5">
    <source>
        <dbReference type="Pfam" id="PF03976"/>
    </source>
</evidence>
<accession>A0A7Y0AB04</accession>
<dbReference type="PANTHER" id="PTHR34383">
    <property type="entry name" value="POLYPHOSPHATE:AMP PHOSPHOTRANSFERASE-RELATED"/>
    <property type="match status" value="1"/>
</dbReference>
<dbReference type="RefSeq" id="WP_169529351.1">
    <property type="nucleotide sequence ID" value="NZ_JABBGH010000001.1"/>
</dbReference>
<feature type="domain" description="Polyphosphate kinase-2-related" evidence="5">
    <location>
        <begin position="38"/>
        <end position="263"/>
    </location>
</feature>
<evidence type="ECO:0000256" key="1">
    <source>
        <dbReference type="ARBA" id="ARBA00009924"/>
    </source>
</evidence>
<dbReference type="SUPFAM" id="SSF52540">
    <property type="entry name" value="P-loop containing nucleoside triphosphate hydrolases"/>
    <property type="match status" value="1"/>
</dbReference>
<comment type="caution">
    <text evidence="6">The sequence shown here is derived from an EMBL/GenBank/DDBJ whole genome shotgun (WGS) entry which is preliminary data.</text>
</comment>
<keyword evidence="7" id="KW-1185">Reference proteome</keyword>
<dbReference type="PIRSF" id="PIRSF028756">
    <property type="entry name" value="PPK2_prd"/>
    <property type="match status" value="1"/>
</dbReference>
<dbReference type="Pfam" id="PF03976">
    <property type="entry name" value="PPK2"/>
    <property type="match status" value="1"/>
</dbReference>
<reference evidence="6 7" key="1">
    <citation type="submission" date="2020-04" db="EMBL/GenBank/DDBJ databases">
        <title>Hymenobacter polaris sp. nov., isolated from Arctic soil.</title>
        <authorList>
            <person name="Dahal R.H."/>
        </authorList>
    </citation>
    <scope>NUCLEOTIDE SEQUENCE [LARGE SCALE GENOMIC DNA]</scope>
    <source>
        <strain evidence="6 7">RP-2-7</strain>
    </source>
</reference>
<gene>
    <name evidence="6" type="ORF">HHL22_02285</name>
</gene>
<dbReference type="Gene3D" id="3.40.50.300">
    <property type="entry name" value="P-loop containing nucleotide triphosphate hydrolases"/>
    <property type="match status" value="1"/>
</dbReference>
<dbReference type="AlphaFoldDB" id="A0A7Y0AB04"/>
<dbReference type="InterPro" id="IPR022488">
    <property type="entry name" value="PPK2-related"/>
</dbReference>
<dbReference type="Proteomes" id="UP000559626">
    <property type="component" value="Unassembled WGS sequence"/>
</dbReference>
<dbReference type="GO" id="GO:0006797">
    <property type="term" value="P:polyphosphate metabolic process"/>
    <property type="evidence" value="ECO:0007669"/>
    <property type="project" value="InterPro"/>
</dbReference>
<dbReference type="InterPro" id="IPR016898">
    <property type="entry name" value="Polyphosphate_phosphotransfera"/>
</dbReference>
<evidence type="ECO:0000313" key="6">
    <source>
        <dbReference type="EMBL" id="NML64024.1"/>
    </source>
</evidence>
<comment type="similarity">
    <text evidence="1">Belongs to the polyphosphate kinase 2 (PPK2) family. Class I subfamily.</text>
</comment>
<organism evidence="6 7">
    <name type="scientific">Hymenobacter polaris</name>
    <dbReference type="NCBI Taxonomy" id="2682546"/>
    <lineage>
        <taxon>Bacteria</taxon>
        <taxon>Pseudomonadati</taxon>
        <taxon>Bacteroidota</taxon>
        <taxon>Cytophagia</taxon>
        <taxon>Cytophagales</taxon>
        <taxon>Hymenobacteraceae</taxon>
        <taxon>Hymenobacter</taxon>
    </lineage>
</organism>
<dbReference type="InterPro" id="IPR022300">
    <property type="entry name" value="PPK2-rel_1"/>
</dbReference>
<evidence type="ECO:0000256" key="2">
    <source>
        <dbReference type="ARBA" id="ARBA00022679"/>
    </source>
</evidence>
<feature type="region of interest" description="Disordered" evidence="4">
    <location>
        <begin position="26"/>
        <end position="48"/>
    </location>
</feature>